<dbReference type="InterPro" id="IPR018079">
    <property type="entry name" value="Ribosomal_uS4_CS"/>
</dbReference>
<evidence type="ECO:0000256" key="4">
    <source>
        <dbReference type="ARBA" id="ARBA00022884"/>
    </source>
</evidence>
<name>A0A0U1KW31_9FIRM</name>
<dbReference type="EMBL" id="CTRP01000005">
    <property type="protein sequence ID" value="CQR71637.1"/>
    <property type="molecule type" value="Genomic_DNA"/>
</dbReference>
<dbReference type="InterPro" id="IPR005709">
    <property type="entry name" value="Ribosomal_uS4_bac-type"/>
</dbReference>
<evidence type="ECO:0000256" key="2">
    <source>
        <dbReference type="ARBA" id="ARBA00007465"/>
    </source>
</evidence>
<evidence type="ECO:0000256" key="1">
    <source>
        <dbReference type="ARBA" id="ARBA00003866"/>
    </source>
</evidence>
<dbReference type="FunFam" id="3.10.290.10:FF:000001">
    <property type="entry name" value="30S ribosomal protein S4"/>
    <property type="match status" value="1"/>
</dbReference>
<dbReference type="Gene3D" id="1.10.1050.10">
    <property type="entry name" value="Ribosomal Protein S4 Delta 41, Chain A, domain 1"/>
    <property type="match status" value="1"/>
</dbReference>
<comment type="function">
    <text evidence="1 9">One of the primary rRNA binding proteins, it binds directly to 16S rRNA where it nucleates assembly of the body of the 30S subunit.</text>
</comment>
<evidence type="ECO:0000256" key="3">
    <source>
        <dbReference type="ARBA" id="ARBA00022730"/>
    </source>
</evidence>
<dbReference type="RefSeq" id="WP_021168720.1">
    <property type="nucleotide sequence ID" value="NZ_CTRP01000005.1"/>
</dbReference>
<dbReference type="GO" id="GO:0042274">
    <property type="term" value="P:ribosomal small subunit biogenesis"/>
    <property type="evidence" value="ECO:0007669"/>
    <property type="project" value="TreeGrafter"/>
</dbReference>
<dbReference type="Pfam" id="PF00163">
    <property type="entry name" value="Ribosomal_S4"/>
    <property type="match status" value="1"/>
</dbReference>
<dbReference type="GO" id="GO:0019843">
    <property type="term" value="F:rRNA binding"/>
    <property type="evidence" value="ECO:0007669"/>
    <property type="project" value="UniProtKB-UniRule"/>
</dbReference>
<dbReference type="CDD" id="cd00165">
    <property type="entry name" value="S4"/>
    <property type="match status" value="1"/>
</dbReference>
<dbReference type="InterPro" id="IPR001912">
    <property type="entry name" value="Ribosomal_uS4_N"/>
</dbReference>
<dbReference type="PROSITE" id="PS00632">
    <property type="entry name" value="RIBOSOMAL_S4"/>
    <property type="match status" value="1"/>
</dbReference>
<dbReference type="SMART" id="SM00363">
    <property type="entry name" value="S4"/>
    <property type="match status" value="1"/>
</dbReference>
<evidence type="ECO:0000256" key="7">
    <source>
        <dbReference type="ARBA" id="ARBA00025813"/>
    </source>
</evidence>
<dbReference type="Gene3D" id="3.10.290.10">
    <property type="entry name" value="RNA-binding S4 domain"/>
    <property type="match status" value="1"/>
</dbReference>
<reference evidence="14" key="1">
    <citation type="submission" date="2015-03" db="EMBL/GenBank/DDBJ databases">
        <authorList>
            <person name="Nijsse Bart"/>
        </authorList>
    </citation>
    <scope>NUCLEOTIDE SEQUENCE [LARGE SCALE GENOMIC DNA]</scope>
</reference>
<dbReference type="HAMAP" id="MF_01306_B">
    <property type="entry name" value="Ribosomal_uS4_B"/>
    <property type="match status" value="1"/>
</dbReference>
<dbReference type="NCBIfam" id="TIGR01017">
    <property type="entry name" value="rpsD_bact"/>
    <property type="match status" value="1"/>
</dbReference>
<dbReference type="PANTHER" id="PTHR11831:SF4">
    <property type="entry name" value="SMALL RIBOSOMAL SUBUNIT PROTEIN US4M"/>
    <property type="match status" value="1"/>
</dbReference>
<feature type="domain" description="Small ribosomal subunit protein uS4 N-terminal" evidence="12">
    <location>
        <begin position="3"/>
        <end position="99"/>
    </location>
</feature>
<feature type="domain" description="RNA-binding S4" evidence="11">
    <location>
        <begin position="100"/>
        <end position="163"/>
    </location>
</feature>
<dbReference type="PROSITE" id="PS50889">
    <property type="entry name" value="S4"/>
    <property type="match status" value="1"/>
</dbReference>
<accession>A0A0U1KW31</accession>
<evidence type="ECO:0000259" key="12">
    <source>
        <dbReference type="SMART" id="SM01390"/>
    </source>
</evidence>
<dbReference type="GO" id="GO:0015935">
    <property type="term" value="C:small ribosomal subunit"/>
    <property type="evidence" value="ECO:0007669"/>
    <property type="project" value="InterPro"/>
</dbReference>
<evidence type="ECO:0000256" key="10">
    <source>
        <dbReference type="RuleBase" id="RU003699"/>
    </source>
</evidence>
<evidence type="ECO:0000259" key="11">
    <source>
        <dbReference type="SMART" id="SM00363"/>
    </source>
</evidence>
<dbReference type="InterPro" id="IPR002942">
    <property type="entry name" value="S4_RNA-bd"/>
</dbReference>
<dbReference type="GO" id="GO:0006412">
    <property type="term" value="P:translation"/>
    <property type="evidence" value="ECO:0007669"/>
    <property type="project" value="UniProtKB-UniRule"/>
</dbReference>
<dbReference type="SUPFAM" id="SSF55174">
    <property type="entry name" value="Alpha-L RNA-binding motif"/>
    <property type="match status" value="1"/>
</dbReference>
<dbReference type="InterPro" id="IPR022801">
    <property type="entry name" value="Ribosomal_uS4"/>
</dbReference>
<dbReference type="AlphaFoldDB" id="A0A0U1KW31"/>
<evidence type="ECO:0000256" key="9">
    <source>
        <dbReference type="HAMAP-Rule" id="MF_01306"/>
    </source>
</evidence>
<dbReference type="Pfam" id="PF01479">
    <property type="entry name" value="S4"/>
    <property type="match status" value="1"/>
</dbReference>
<dbReference type="GO" id="GO:0003735">
    <property type="term" value="F:structural constituent of ribosome"/>
    <property type="evidence" value="ECO:0007669"/>
    <property type="project" value="InterPro"/>
</dbReference>
<dbReference type="SMART" id="SM01390">
    <property type="entry name" value="Ribosomal_S4"/>
    <property type="match status" value="1"/>
</dbReference>
<keyword evidence="5 9" id="KW-0689">Ribosomal protein</keyword>
<organism evidence="13 14">
    <name type="scientific">Sporomusa ovata</name>
    <dbReference type="NCBI Taxonomy" id="2378"/>
    <lineage>
        <taxon>Bacteria</taxon>
        <taxon>Bacillati</taxon>
        <taxon>Bacillota</taxon>
        <taxon>Negativicutes</taxon>
        <taxon>Selenomonadales</taxon>
        <taxon>Sporomusaceae</taxon>
        <taxon>Sporomusa</taxon>
    </lineage>
</organism>
<comment type="subunit">
    <text evidence="7 9">Part of the 30S ribosomal subunit. Contacts protein S5. The interaction surface between S4 and S5 is involved in control of translational fidelity.</text>
</comment>
<dbReference type="PANTHER" id="PTHR11831">
    <property type="entry name" value="30S 40S RIBOSOMAL PROTEIN"/>
    <property type="match status" value="1"/>
</dbReference>
<keyword evidence="4 9" id="KW-0694">RNA-binding</keyword>
<gene>
    <name evidence="9" type="primary">rpsD</name>
    <name evidence="13" type="ORF">SpAn4DRAFT_3503</name>
</gene>
<dbReference type="NCBIfam" id="NF003717">
    <property type="entry name" value="PRK05327.1"/>
    <property type="match status" value="1"/>
</dbReference>
<evidence type="ECO:0000313" key="14">
    <source>
        <dbReference type="Proteomes" id="UP000049855"/>
    </source>
</evidence>
<proteinExistence type="inferred from homology"/>
<comment type="function">
    <text evidence="9">With S5 and S12 plays an important role in translational accuracy.</text>
</comment>
<evidence type="ECO:0000256" key="5">
    <source>
        <dbReference type="ARBA" id="ARBA00022980"/>
    </source>
</evidence>
<evidence type="ECO:0000256" key="6">
    <source>
        <dbReference type="ARBA" id="ARBA00023274"/>
    </source>
</evidence>
<keyword evidence="3 9" id="KW-0699">rRNA-binding</keyword>
<keyword evidence="14" id="KW-1185">Reference proteome</keyword>
<dbReference type="InterPro" id="IPR036986">
    <property type="entry name" value="S4_RNA-bd_sf"/>
</dbReference>
<comment type="similarity">
    <text evidence="2 9 10">Belongs to the universal ribosomal protein uS4 family.</text>
</comment>
<keyword evidence="6 9" id="KW-0687">Ribonucleoprotein</keyword>
<dbReference type="Proteomes" id="UP000049855">
    <property type="component" value="Unassembled WGS sequence"/>
</dbReference>
<dbReference type="FunFam" id="1.10.1050.10:FF:000001">
    <property type="entry name" value="30S ribosomal protein S4"/>
    <property type="match status" value="1"/>
</dbReference>
<protein>
    <recommendedName>
        <fullName evidence="8 9">Small ribosomal subunit protein uS4</fullName>
    </recommendedName>
</protein>
<sequence length="210" mass="24114">MAKYTGPVCRLCRREGAKLYLKGDRCYSDKCAFTVRSFAPGQHGAGQTRKKVSEYGIQLREKQKTRRIYGVLERQFRNYFEKAERQKGITGENLLVMLERRLDNVVFRMGMAESRNQARQLVRHGLFNVNGRRVNIPSFLVKAGDVVAVQETSKESPIMKKIAESLGSKQVPAWIELTAADMSGKVMRYPTREEIDIPIQEHLIVELYSR</sequence>
<evidence type="ECO:0000256" key="8">
    <source>
        <dbReference type="ARBA" id="ARBA00035254"/>
    </source>
</evidence>
<evidence type="ECO:0000313" key="13">
    <source>
        <dbReference type="EMBL" id="CQR71637.1"/>
    </source>
</evidence>